<proteinExistence type="predicted"/>
<gene>
    <name evidence="1" type="ORF">BRAA02T07099Z</name>
</gene>
<name>A0A3P6A9H5_BRACM</name>
<evidence type="ECO:0000313" key="1">
    <source>
        <dbReference type="EMBL" id="VDC88992.1"/>
    </source>
</evidence>
<organism evidence="1">
    <name type="scientific">Brassica campestris</name>
    <name type="common">Field mustard</name>
    <dbReference type="NCBI Taxonomy" id="3711"/>
    <lineage>
        <taxon>Eukaryota</taxon>
        <taxon>Viridiplantae</taxon>
        <taxon>Streptophyta</taxon>
        <taxon>Embryophyta</taxon>
        <taxon>Tracheophyta</taxon>
        <taxon>Spermatophyta</taxon>
        <taxon>Magnoliopsida</taxon>
        <taxon>eudicotyledons</taxon>
        <taxon>Gunneridae</taxon>
        <taxon>Pentapetalae</taxon>
        <taxon>rosids</taxon>
        <taxon>malvids</taxon>
        <taxon>Brassicales</taxon>
        <taxon>Brassicaceae</taxon>
        <taxon>Brassiceae</taxon>
        <taxon>Brassica</taxon>
    </lineage>
</organism>
<dbReference type="AlphaFoldDB" id="A0A3P6A9H5"/>
<dbReference type="EMBL" id="LR031573">
    <property type="protein sequence ID" value="VDC88992.1"/>
    <property type="molecule type" value="Genomic_DNA"/>
</dbReference>
<accession>A0A3P6A9H5</accession>
<sequence>MKTTTKGDDLTLKRYYGRTLPKFCSRVEVTDNGALRLLHHVSLRVSGAHD</sequence>
<reference evidence="1" key="1">
    <citation type="submission" date="2018-11" db="EMBL/GenBank/DDBJ databases">
        <authorList>
            <consortium name="Genoscope - CEA"/>
            <person name="William W."/>
        </authorList>
    </citation>
    <scope>NUCLEOTIDE SEQUENCE</scope>
</reference>
<protein>
    <submittedName>
        <fullName evidence="1">Uncharacterized protein</fullName>
    </submittedName>
</protein>